<protein>
    <submittedName>
        <fullName evidence="6">Quinon protein alcohol dehydrogenase-like superfamily</fullName>
    </submittedName>
</protein>
<gene>
    <name evidence="6" type="ORF">B0T24DRAFT_130256</name>
</gene>
<evidence type="ECO:0000259" key="5">
    <source>
        <dbReference type="Pfam" id="PF13360"/>
    </source>
</evidence>
<dbReference type="Pfam" id="PF13360">
    <property type="entry name" value="PQQ_2"/>
    <property type="match status" value="2"/>
</dbReference>
<dbReference type="Gene3D" id="2.140.10.10">
    <property type="entry name" value="Quinoprotein alcohol dehydrogenase-like superfamily"/>
    <property type="match status" value="1"/>
</dbReference>
<dbReference type="EMBL" id="JAULSN010000016">
    <property type="protein sequence ID" value="KAK3358447.1"/>
    <property type="molecule type" value="Genomic_DNA"/>
</dbReference>
<evidence type="ECO:0000313" key="6">
    <source>
        <dbReference type="EMBL" id="KAK3358447.1"/>
    </source>
</evidence>
<dbReference type="SUPFAM" id="SSF50998">
    <property type="entry name" value="Quinoprotein alcohol dehydrogenase-like"/>
    <property type="match status" value="2"/>
</dbReference>
<proteinExistence type="inferred from homology"/>
<feature type="chain" id="PRO_5041972272" evidence="4">
    <location>
        <begin position="18"/>
        <end position="560"/>
    </location>
</feature>
<dbReference type="InterPro" id="IPR015943">
    <property type="entry name" value="WD40/YVTN_repeat-like_dom_sf"/>
</dbReference>
<sequence length="560" mass="58611">MLRHALTLFLCLWRAQADDAEASGASTVAGGSAEWSGWGGNVLNNRWAAQNRIVSSANIHSIANHCTLDFPIGVSATPVISGGAVFFPTWDGAFVALDYRSCRVLWRVNVTAIIYGFATPSAFQAQNTKPISRTSPQIDGNVIYFGTLTHALVVAVDKATGRTLGTVQINPHPLAIVTMSPTFFDGKLLVGASSTEENVPLIPGYHCCSFAGNMVALAFNSAARRFRVVWDVPSIPPARQREGWAGAAFWGSQPAIDAGRRLVFVGTGNAYAASNATVRCQLAAVPPDVPYVSNNDSCLPSDVWQDSVLAINVDTGRVKWVHQRYGVDIFTAACGYPGFGPQDPVLCPGVPGPDADFGMAPTFVPGALGAAAKDKVVVGRKNGDLYALSVLDGRVLWATSTGPGGITGGLSWGIAVDDSRAYFTVINSNYKTWRLSPSGPTTDRSAYGAVSLATGAILWQTPVPGAGALSLGPPTVVGDLVLVARTGQDPAGTASYDATQGGLVALSKATGRLLMDKQLSTNFHGGVAVQDQYVLFGTGYSGFGAAATVPGVFHVMKVRS</sequence>
<organism evidence="6 7">
    <name type="scientific">Lasiosphaeria ovina</name>
    <dbReference type="NCBI Taxonomy" id="92902"/>
    <lineage>
        <taxon>Eukaryota</taxon>
        <taxon>Fungi</taxon>
        <taxon>Dikarya</taxon>
        <taxon>Ascomycota</taxon>
        <taxon>Pezizomycotina</taxon>
        <taxon>Sordariomycetes</taxon>
        <taxon>Sordariomycetidae</taxon>
        <taxon>Sordariales</taxon>
        <taxon>Lasiosphaeriaceae</taxon>
        <taxon>Lasiosphaeria</taxon>
    </lineage>
</organism>
<accession>A0AAE0JRM5</accession>
<feature type="domain" description="Pyrrolo-quinoline quinone repeat" evidence="5">
    <location>
        <begin position="381"/>
        <end position="501"/>
    </location>
</feature>
<comment type="caution">
    <text evidence="6">The sequence shown here is derived from an EMBL/GenBank/DDBJ whole genome shotgun (WGS) entry which is preliminary data.</text>
</comment>
<evidence type="ECO:0000256" key="3">
    <source>
        <dbReference type="ARBA" id="ARBA00023002"/>
    </source>
</evidence>
<evidence type="ECO:0000256" key="1">
    <source>
        <dbReference type="ARBA" id="ARBA00001931"/>
    </source>
</evidence>
<evidence type="ECO:0000256" key="4">
    <source>
        <dbReference type="SAM" id="SignalP"/>
    </source>
</evidence>
<dbReference type="PANTHER" id="PTHR32303">
    <property type="entry name" value="QUINOPROTEIN ALCOHOL DEHYDROGENASE (CYTOCHROME C)"/>
    <property type="match status" value="1"/>
</dbReference>
<dbReference type="PANTHER" id="PTHR32303:SF10">
    <property type="entry name" value="OUTER MEMBRANE PROTEIN ASSEMBLY FACTOR BAMB"/>
    <property type="match status" value="1"/>
</dbReference>
<evidence type="ECO:0000256" key="2">
    <source>
        <dbReference type="ARBA" id="ARBA00008156"/>
    </source>
</evidence>
<dbReference type="InterPro" id="IPR018391">
    <property type="entry name" value="PQQ_b-propeller_rpt"/>
</dbReference>
<comment type="cofactor">
    <cofactor evidence="1">
        <name>pyrroloquinoline quinone</name>
        <dbReference type="ChEBI" id="CHEBI:58442"/>
    </cofactor>
</comment>
<dbReference type="GO" id="GO:0016491">
    <property type="term" value="F:oxidoreductase activity"/>
    <property type="evidence" value="ECO:0007669"/>
    <property type="project" value="UniProtKB-KW"/>
</dbReference>
<reference evidence="6" key="1">
    <citation type="journal article" date="2023" name="Mol. Phylogenet. Evol.">
        <title>Genome-scale phylogeny and comparative genomics of the fungal order Sordariales.</title>
        <authorList>
            <person name="Hensen N."/>
            <person name="Bonometti L."/>
            <person name="Westerberg I."/>
            <person name="Brannstrom I.O."/>
            <person name="Guillou S."/>
            <person name="Cros-Aarteil S."/>
            <person name="Calhoun S."/>
            <person name="Haridas S."/>
            <person name="Kuo A."/>
            <person name="Mondo S."/>
            <person name="Pangilinan J."/>
            <person name="Riley R."/>
            <person name="LaButti K."/>
            <person name="Andreopoulos B."/>
            <person name="Lipzen A."/>
            <person name="Chen C."/>
            <person name="Yan M."/>
            <person name="Daum C."/>
            <person name="Ng V."/>
            <person name="Clum A."/>
            <person name="Steindorff A."/>
            <person name="Ohm R.A."/>
            <person name="Martin F."/>
            <person name="Silar P."/>
            <person name="Natvig D.O."/>
            <person name="Lalanne C."/>
            <person name="Gautier V."/>
            <person name="Ament-Velasquez S.L."/>
            <person name="Kruys A."/>
            <person name="Hutchinson M.I."/>
            <person name="Powell A.J."/>
            <person name="Barry K."/>
            <person name="Miller A.N."/>
            <person name="Grigoriev I.V."/>
            <person name="Debuchy R."/>
            <person name="Gladieux P."/>
            <person name="Hiltunen Thoren M."/>
            <person name="Johannesson H."/>
        </authorList>
    </citation>
    <scope>NUCLEOTIDE SEQUENCE</scope>
    <source>
        <strain evidence="6">CBS 958.72</strain>
    </source>
</reference>
<dbReference type="AlphaFoldDB" id="A0AAE0JRM5"/>
<reference evidence="6" key="2">
    <citation type="submission" date="2023-06" db="EMBL/GenBank/DDBJ databases">
        <authorList>
            <consortium name="Lawrence Berkeley National Laboratory"/>
            <person name="Haridas S."/>
            <person name="Hensen N."/>
            <person name="Bonometti L."/>
            <person name="Westerberg I."/>
            <person name="Brannstrom I.O."/>
            <person name="Guillou S."/>
            <person name="Cros-Aarteil S."/>
            <person name="Calhoun S."/>
            <person name="Kuo A."/>
            <person name="Mondo S."/>
            <person name="Pangilinan J."/>
            <person name="Riley R."/>
            <person name="Labutti K."/>
            <person name="Andreopoulos B."/>
            <person name="Lipzen A."/>
            <person name="Chen C."/>
            <person name="Yanf M."/>
            <person name="Daum C."/>
            <person name="Ng V."/>
            <person name="Clum A."/>
            <person name="Steindorff A."/>
            <person name="Ohm R."/>
            <person name="Martin F."/>
            <person name="Silar P."/>
            <person name="Natvig D."/>
            <person name="Lalanne C."/>
            <person name="Gautier V."/>
            <person name="Ament-Velasquez S.L."/>
            <person name="Kruys A."/>
            <person name="Hutchinson M.I."/>
            <person name="Powell A.J."/>
            <person name="Barry K."/>
            <person name="Miller A.N."/>
            <person name="Grigoriev I.V."/>
            <person name="Debuchy R."/>
            <person name="Gladieux P."/>
            <person name="Thoren M.H."/>
            <person name="Johannesson H."/>
        </authorList>
    </citation>
    <scope>NUCLEOTIDE SEQUENCE</scope>
    <source>
        <strain evidence="6">CBS 958.72</strain>
    </source>
</reference>
<feature type="domain" description="Pyrrolo-quinoline quinone repeat" evidence="5">
    <location>
        <begin position="73"/>
        <end position="169"/>
    </location>
</feature>
<evidence type="ECO:0000313" key="7">
    <source>
        <dbReference type="Proteomes" id="UP001287356"/>
    </source>
</evidence>
<keyword evidence="3" id="KW-0560">Oxidoreductase</keyword>
<keyword evidence="7" id="KW-1185">Reference proteome</keyword>
<dbReference type="InterPro" id="IPR011047">
    <property type="entry name" value="Quinoprotein_ADH-like_sf"/>
</dbReference>
<dbReference type="Proteomes" id="UP001287356">
    <property type="component" value="Unassembled WGS sequence"/>
</dbReference>
<feature type="signal peptide" evidence="4">
    <location>
        <begin position="1"/>
        <end position="17"/>
    </location>
</feature>
<dbReference type="InterPro" id="IPR002372">
    <property type="entry name" value="PQQ_rpt_dom"/>
</dbReference>
<keyword evidence="4" id="KW-0732">Signal</keyword>
<dbReference type="SMART" id="SM00564">
    <property type="entry name" value="PQQ"/>
    <property type="match status" value="5"/>
</dbReference>
<dbReference type="Gene3D" id="2.130.10.10">
    <property type="entry name" value="YVTN repeat-like/Quinoprotein amine dehydrogenase"/>
    <property type="match status" value="1"/>
</dbReference>
<name>A0AAE0JRM5_9PEZI</name>
<comment type="similarity">
    <text evidence="2">Belongs to the bacterial PQQ dehydrogenase family.</text>
</comment>